<dbReference type="InterPro" id="IPR016181">
    <property type="entry name" value="Acyl_CoA_acyltransferase"/>
</dbReference>
<dbReference type="RefSeq" id="WP_147150030.1">
    <property type="nucleotide sequence ID" value="NZ_BKAJ01000049.1"/>
</dbReference>
<keyword evidence="3" id="KW-0012">Acyltransferase</keyword>
<dbReference type="InterPro" id="IPR000182">
    <property type="entry name" value="GNAT_dom"/>
</dbReference>
<reference evidence="3 4" key="1">
    <citation type="submission" date="2019-07" db="EMBL/GenBank/DDBJ databases">
        <title>Whole genome shotgun sequence of Reyranella soli NBRC 108950.</title>
        <authorList>
            <person name="Hosoyama A."/>
            <person name="Uohara A."/>
            <person name="Ohji S."/>
            <person name="Ichikawa N."/>
        </authorList>
    </citation>
    <scope>NUCLEOTIDE SEQUENCE [LARGE SCALE GENOMIC DNA]</scope>
    <source>
        <strain evidence="3 4">NBRC 108950</strain>
    </source>
</reference>
<dbReference type="Gene3D" id="3.40.630.30">
    <property type="match status" value="1"/>
</dbReference>
<proteinExistence type="predicted"/>
<protein>
    <submittedName>
        <fullName evidence="3">Acyltransferase</fullName>
    </submittedName>
</protein>
<dbReference type="OrthoDB" id="9796171at2"/>
<comment type="caution">
    <text evidence="3">The sequence shown here is derived from an EMBL/GenBank/DDBJ whole genome shotgun (WGS) entry which is preliminary data.</text>
</comment>
<dbReference type="SUPFAM" id="SSF55729">
    <property type="entry name" value="Acyl-CoA N-acyltransferases (Nat)"/>
    <property type="match status" value="1"/>
</dbReference>
<dbReference type="Proteomes" id="UP000321058">
    <property type="component" value="Unassembled WGS sequence"/>
</dbReference>
<feature type="domain" description="N-acetyltransferase" evidence="2">
    <location>
        <begin position="15"/>
        <end position="158"/>
    </location>
</feature>
<keyword evidence="3" id="KW-0808">Transferase</keyword>
<sequence length="206" mass="24193">MTEAMTTAISDRPVVTIKLATTSDELMQCYMLRAAVFMGEQHCPYWEEFDGNDYTASHLMLYVDGEPAASMRVRWFASFAKLERAIILKRYRSYGLFIPFVNWARDFCRKKGYSKAYLHAQHRLWPIFERMGFKRVDDKIFHFSDHEYGAFYCDLEIDERTMPTVSTDPMVLNRPEDRLDMPGILEDSMDRGASNPHAEWTERRAN</sequence>
<evidence type="ECO:0000259" key="2">
    <source>
        <dbReference type="PROSITE" id="PS51186"/>
    </source>
</evidence>
<evidence type="ECO:0000313" key="4">
    <source>
        <dbReference type="Proteomes" id="UP000321058"/>
    </source>
</evidence>
<dbReference type="AlphaFoldDB" id="A0A512NAE0"/>
<organism evidence="3 4">
    <name type="scientific">Reyranella soli</name>
    <dbReference type="NCBI Taxonomy" id="1230389"/>
    <lineage>
        <taxon>Bacteria</taxon>
        <taxon>Pseudomonadati</taxon>
        <taxon>Pseudomonadota</taxon>
        <taxon>Alphaproteobacteria</taxon>
        <taxon>Hyphomicrobiales</taxon>
        <taxon>Reyranellaceae</taxon>
        <taxon>Reyranella</taxon>
    </lineage>
</organism>
<feature type="region of interest" description="Disordered" evidence="1">
    <location>
        <begin position="182"/>
        <end position="206"/>
    </location>
</feature>
<dbReference type="GO" id="GO:0016747">
    <property type="term" value="F:acyltransferase activity, transferring groups other than amino-acyl groups"/>
    <property type="evidence" value="ECO:0007669"/>
    <property type="project" value="InterPro"/>
</dbReference>
<evidence type="ECO:0000313" key="3">
    <source>
        <dbReference type="EMBL" id="GEP55946.1"/>
    </source>
</evidence>
<dbReference type="EMBL" id="BKAJ01000049">
    <property type="protein sequence ID" value="GEP55946.1"/>
    <property type="molecule type" value="Genomic_DNA"/>
</dbReference>
<evidence type="ECO:0000256" key="1">
    <source>
        <dbReference type="SAM" id="MobiDB-lite"/>
    </source>
</evidence>
<dbReference type="PROSITE" id="PS51186">
    <property type="entry name" value="GNAT"/>
    <property type="match status" value="1"/>
</dbReference>
<gene>
    <name evidence="3" type="ORF">RSO01_31120</name>
</gene>
<name>A0A512NAE0_9HYPH</name>
<accession>A0A512NAE0</accession>
<keyword evidence="4" id="KW-1185">Reference proteome</keyword>